<dbReference type="EMBL" id="JAFHDT010000025">
    <property type="protein sequence ID" value="KAI7791301.1"/>
    <property type="molecule type" value="Genomic_DNA"/>
</dbReference>
<dbReference type="GO" id="GO:0004252">
    <property type="term" value="F:serine-type endopeptidase activity"/>
    <property type="evidence" value="ECO:0007669"/>
    <property type="project" value="InterPro"/>
</dbReference>
<dbReference type="SMART" id="SM00020">
    <property type="entry name" value="Tryp_SPc"/>
    <property type="match status" value="1"/>
</dbReference>
<keyword evidence="1" id="KW-1015">Disulfide bond</keyword>
<dbReference type="InterPro" id="IPR043504">
    <property type="entry name" value="Peptidase_S1_PA_chymotrypsin"/>
</dbReference>
<dbReference type="GO" id="GO:0006508">
    <property type="term" value="P:proteolysis"/>
    <property type="evidence" value="ECO:0007669"/>
    <property type="project" value="InterPro"/>
</dbReference>
<evidence type="ECO:0000256" key="2">
    <source>
        <dbReference type="SAM" id="SignalP"/>
    </source>
</evidence>
<dbReference type="Proteomes" id="UP001059041">
    <property type="component" value="Linkage Group LG25"/>
</dbReference>
<comment type="caution">
    <text evidence="4">The sequence shown here is derived from an EMBL/GenBank/DDBJ whole genome shotgun (WGS) entry which is preliminary data.</text>
</comment>
<dbReference type="CDD" id="cd00190">
    <property type="entry name" value="Tryp_SPc"/>
    <property type="match status" value="1"/>
</dbReference>
<dbReference type="PROSITE" id="PS00134">
    <property type="entry name" value="TRYPSIN_HIS"/>
    <property type="match status" value="1"/>
</dbReference>
<dbReference type="PANTHER" id="PTHR24271">
    <property type="entry name" value="KALLIKREIN-RELATED"/>
    <property type="match status" value="1"/>
</dbReference>
<evidence type="ECO:0000313" key="4">
    <source>
        <dbReference type="EMBL" id="KAI7791301.1"/>
    </source>
</evidence>
<accession>A0A9W7T755</accession>
<sequence>IIISLLLLGSLLPHLSFTASVKVGIVNGDKLWPSHSRPYMVSVQKKGKHVCSGFLISDQFAMTAAHCKTKGKLTVVAGTDNLIRRKEHVRIRVMSYYKHKPDLMVLELNERVKLNKKIKTIPIPTGQEKIKVGTMCSVAGWGELTHYGPIRLNLQEANVMIMSDEVCQRQWGKKYNASQMMCVYGEGSSCPVCKQ</sequence>
<dbReference type="InterPro" id="IPR001254">
    <property type="entry name" value="Trypsin_dom"/>
</dbReference>
<dbReference type="PROSITE" id="PS50240">
    <property type="entry name" value="TRYPSIN_DOM"/>
    <property type="match status" value="1"/>
</dbReference>
<organism evidence="4 5">
    <name type="scientific">Triplophysa rosa</name>
    <name type="common">Cave loach</name>
    <dbReference type="NCBI Taxonomy" id="992332"/>
    <lineage>
        <taxon>Eukaryota</taxon>
        <taxon>Metazoa</taxon>
        <taxon>Chordata</taxon>
        <taxon>Craniata</taxon>
        <taxon>Vertebrata</taxon>
        <taxon>Euteleostomi</taxon>
        <taxon>Actinopterygii</taxon>
        <taxon>Neopterygii</taxon>
        <taxon>Teleostei</taxon>
        <taxon>Ostariophysi</taxon>
        <taxon>Cypriniformes</taxon>
        <taxon>Nemacheilidae</taxon>
        <taxon>Triplophysa</taxon>
    </lineage>
</organism>
<protein>
    <submittedName>
        <fullName evidence="4">Granzyme</fullName>
    </submittedName>
</protein>
<evidence type="ECO:0000313" key="5">
    <source>
        <dbReference type="Proteomes" id="UP001059041"/>
    </source>
</evidence>
<gene>
    <name evidence="4" type="ORF">IRJ41_018649</name>
</gene>
<dbReference type="InterPro" id="IPR009003">
    <property type="entry name" value="Peptidase_S1_PA"/>
</dbReference>
<dbReference type="SUPFAM" id="SSF50494">
    <property type="entry name" value="Trypsin-like serine proteases"/>
    <property type="match status" value="1"/>
</dbReference>
<dbReference type="Pfam" id="PF00089">
    <property type="entry name" value="Trypsin"/>
    <property type="match status" value="1"/>
</dbReference>
<feature type="domain" description="Peptidase S1" evidence="3">
    <location>
        <begin position="25"/>
        <end position="195"/>
    </location>
</feature>
<reference evidence="4" key="1">
    <citation type="submission" date="2021-02" db="EMBL/GenBank/DDBJ databases">
        <title>Comparative genomics reveals that relaxation of natural selection precedes convergent phenotypic evolution of cavefish.</title>
        <authorList>
            <person name="Peng Z."/>
        </authorList>
    </citation>
    <scope>NUCLEOTIDE SEQUENCE</scope>
    <source>
        <tissue evidence="4">Muscle</tissue>
    </source>
</reference>
<dbReference type="InterPro" id="IPR018114">
    <property type="entry name" value="TRYPSIN_HIS"/>
</dbReference>
<dbReference type="Gene3D" id="2.40.10.10">
    <property type="entry name" value="Trypsin-like serine proteases"/>
    <property type="match status" value="1"/>
</dbReference>
<dbReference type="PANTHER" id="PTHR24271:SF87">
    <property type="entry name" value="ARGININE ESTERASE-LIKE-RELATED"/>
    <property type="match status" value="1"/>
</dbReference>
<evidence type="ECO:0000259" key="3">
    <source>
        <dbReference type="PROSITE" id="PS50240"/>
    </source>
</evidence>
<dbReference type="AlphaFoldDB" id="A0A9W7T755"/>
<keyword evidence="5" id="KW-1185">Reference proteome</keyword>
<name>A0A9W7T755_TRIRA</name>
<evidence type="ECO:0000256" key="1">
    <source>
        <dbReference type="ARBA" id="ARBA00023157"/>
    </source>
</evidence>
<proteinExistence type="predicted"/>
<feature type="non-terminal residue" evidence="4">
    <location>
        <position position="195"/>
    </location>
</feature>
<feature type="signal peptide" evidence="2">
    <location>
        <begin position="1"/>
        <end position="18"/>
    </location>
</feature>
<feature type="chain" id="PRO_5040813059" evidence="2">
    <location>
        <begin position="19"/>
        <end position="195"/>
    </location>
</feature>
<keyword evidence="2" id="KW-0732">Signal</keyword>